<dbReference type="AlphaFoldDB" id="A0A553ZX89"/>
<evidence type="ECO:0000256" key="1">
    <source>
        <dbReference type="SAM" id="Coils"/>
    </source>
</evidence>
<evidence type="ECO:0000313" key="4">
    <source>
        <dbReference type="Proteomes" id="UP000318521"/>
    </source>
</evidence>
<evidence type="ECO:0000256" key="2">
    <source>
        <dbReference type="SAM" id="MobiDB-lite"/>
    </source>
</evidence>
<dbReference type="OrthoDB" id="2942264at2"/>
<evidence type="ECO:0000313" key="3">
    <source>
        <dbReference type="EMBL" id="TSB46077.1"/>
    </source>
</evidence>
<feature type="coiled-coil region" evidence="1">
    <location>
        <begin position="47"/>
        <end position="95"/>
    </location>
</feature>
<feature type="compositionally biased region" description="Polar residues" evidence="2">
    <location>
        <begin position="126"/>
        <end position="136"/>
    </location>
</feature>
<dbReference type="Proteomes" id="UP000318521">
    <property type="component" value="Unassembled WGS sequence"/>
</dbReference>
<dbReference type="RefSeq" id="WP_143848971.1">
    <property type="nucleotide sequence ID" value="NZ_VLXZ01000007.1"/>
</dbReference>
<organism evidence="3 4">
    <name type="scientific">Alkalicoccobacillus porphyridii</name>
    <dbReference type="NCBI Taxonomy" id="2597270"/>
    <lineage>
        <taxon>Bacteria</taxon>
        <taxon>Bacillati</taxon>
        <taxon>Bacillota</taxon>
        <taxon>Bacilli</taxon>
        <taxon>Bacillales</taxon>
        <taxon>Bacillaceae</taxon>
        <taxon>Alkalicoccobacillus</taxon>
    </lineage>
</organism>
<accession>A0A553ZX89</accession>
<keyword evidence="4" id="KW-1185">Reference proteome</keyword>
<keyword evidence="1" id="KW-0175">Coiled coil</keyword>
<proteinExistence type="predicted"/>
<reference evidence="3 4" key="1">
    <citation type="submission" date="2019-07" db="EMBL/GenBank/DDBJ databases">
        <authorList>
            <person name="Park Y.J."/>
            <person name="Jeong S.E."/>
            <person name="Jung H.S."/>
        </authorList>
    </citation>
    <scope>NUCLEOTIDE SEQUENCE [LARGE SCALE GENOMIC DNA]</scope>
    <source>
        <strain evidence="4">P16(2019)</strain>
    </source>
</reference>
<dbReference type="EMBL" id="VLXZ01000007">
    <property type="protein sequence ID" value="TSB46077.1"/>
    <property type="molecule type" value="Genomic_DNA"/>
</dbReference>
<feature type="region of interest" description="Disordered" evidence="2">
    <location>
        <begin position="126"/>
        <end position="150"/>
    </location>
</feature>
<name>A0A553ZX89_9BACI</name>
<protein>
    <submittedName>
        <fullName evidence="3">Uncharacterized protein</fullName>
    </submittedName>
</protein>
<sequence length="150" mass="18144">MENQSSSFRTKLTPVQLHQRLIYTQSELNKYKSQVKKYQNDYYYNMIDELKLKEKQWAKEKEQFEAELIATRTQLHQIEEELKELLHKEKEMAEKLSAIKHATPIEETKDYSKEIDSKPIYDQMITTESNQPTQKNPEWFLRSVKNKKER</sequence>
<comment type="caution">
    <text evidence="3">The sequence shown here is derived from an EMBL/GenBank/DDBJ whole genome shotgun (WGS) entry which is preliminary data.</text>
</comment>
<gene>
    <name evidence="3" type="ORF">FN960_11960</name>
</gene>